<keyword evidence="16" id="KW-1185">Reference proteome</keyword>
<dbReference type="InterPro" id="IPR014030">
    <property type="entry name" value="Ketoacyl_synth_N"/>
</dbReference>
<proteinExistence type="inferred from homology"/>
<comment type="subcellular location">
    <subcellularLocation>
        <location evidence="1">Cell inner membrane</location>
    </subcellularLocation>
</comment>
<evidence type="ECO:0000256" key="13">
    <source>
        <dbReference type="RuleBase" id="RU003694"/>
    </source>
</evidence>
<keyword evidence="6 13" id="KW-0808">Transferase</keyword>
<dbReference type="SUPFAM" id="SSF53901">
    <property type="entry name" value="Thiolase-like"/>
    <property type="match status" value="2"/>
</dbReference>
<dbReference type="GO" id="GO:0006633">
    <property type="term" value="P:fatty acid biosynthetic process"/>
    <property type="evidence" value="ECO:0007669"/>
    <property type="project" value="TreeGrafter"/>
</dbReference>
<accession>A0A3N7HJI4</accession>
<dbReference type="PANTHER" id="PTHR11712">
    <property type="entry name" value="POLYKETIDE SYNTHASE-RELATED"/>
    <property type="match status" value="1"/>
</dbReference>
<keyword evidence="4" id="KW-1003">Cell membrane</keyword>
<reference evidence="15 16" key="2">
    <citation type="submission" date="2018-12" db="EMBL/GenBank/DDBJ databases">
        <title>Rhizobacter gummiphilus sp. nov., a rubber-degrading bacterium isolated from the soil of a botanical garden in Japan.</title>
        <authorList>
            <person name="Shunsuke S.S."/>
        </authorList>
    </citation>
    <scope>NUCLEOTIDE SEQUENCE [LARGE SCALE GENOMIC DNA]</scope>
    <source>
        <strain evidence="15 16">S-16</strain>
    </source>
</reference>
<evidence type="ECO:0000256" key="8">
    <source>
        <dbReference type="ARBA" id="ARBA00022989"/>
    </source>
</evidence>
<organism evidence="15 16">
    <name type="scientific">Piscinibacter terrae</name>
    <dbReference type="NCBI Taxonomy" id="2496871"/>
    <lineage>
        <taxon>Bacteria</taxon>
        <taxon>Pseudomonadati</taxon>
        <taxon>Pseudomonadota</taxon>
        <taxon>Betaproteobacteria</taxon>
        <taxon>Burkholderiales</taxon>
        <taxon>Sphaerotilaceae</taxon>
        <taxon>Piscinibacter</taxon>
    </lineage>
</organism>
<evidence type="ECO:0000256" key="5">
    <source>
        <dbReference type="ARBA" id="ARBA00022519"/>
    </source>
</evidence>
<keyword evidence="9" id="KW-0472">Membrane</keyword>
<evidence type="ECO:0000256" key="12">
    <source>
        <dbReference type="ARBA" id="ARBA00041756"/>
    </source>
</evidence>
<evidence type="ECO:0000313" key="16">
    <source>
        <dbReference type="Proteomes" id="UP000267464"/>
    </source>
</evidence>
<evidence type="ECO:0000259" key="14">
    <source>
        <dbReference type="PROSITE" id="PS52004"/>
    </source>
</evidence>
<dbReference type="InterPro" id="IPR020841">
    <property type="entry name" value="PKS_Beta-ketoAc_synthase_dom"/>
</dbReference>
<dbReference type="GO" id="GO:0005886">
    <property type="term" value="C:plasma membrane"/>
    <property type="evidence" value="ECO:0007669"/>
    <property type="project" value="UniProtKB-SubCell"/>
</dbReference>
<dbReference type="PANTHER" id="PTHR11712:SF352">
    <property type="entry name" value="3-OXOACYL-[ACYL-CARRIER-PROTEIN] SYNTHASE"/>
    <property type="match status" value="1"/>
</dbReference>
<evidence type="ECO:0000313" key="15">
    <source>
        <dbReference type="EMBL" id="RQP22224.1"/>
    </source>
</evidence>
<dbReference type="Gene3D" id="3.40.47.10">
    <property type="match status" value="1"/>
</dbReference>
<keyword evidence="8" id="KW-1133">Transmembrane helix</keyword>
<evidence type="ECO:0000256" key="4">
    <source>
        <dbReference type="ARBA" id="ARBA00022475"/>
    </source>
</evidence>
<evidence type="ECO:0000256" key="10">
    <source>
        <dbReference type="ARBA" id="ARBA00037576"/>
    </source>
</evidence>
<dbReference type="Pfam" id="PF02801">
    <property type="entry name" value="Ketoacyl-synt_C"/>
    <property type="match status" value="1"/>
</dbReference>
<evidence type="ECO:0000256" key="2">
    <source>
        <dbReference type="ARBA" id="ARBA00008467"/>
    </source>
</evidence>
<dbReference type="AlphaFoldDB" id="A0A3N7HJI4"/>
<protein>
    <recommendedName>
        <fullName evidence="11">Nodulation protein E</fullName>
    </recommendedName>
    <alternativeName>
        <fullName evidence="12">Host-specificity of nodulation protein B</fullName>
    </alternativeName>
</protein>
<feature type="domain" description="Ketosynthase family 3 (KS3)" evidence="14">
    <location>
        <begin position="1"/>
        <end position="402"/>
    </location>
</feature>
<dbReference type="PROSITE" id="PS52004">
    <property type="entry name" value="KS3_2"/>
    <property type="match status" value="1"/>
</dbReference>
<dbReference type="OrthoDB" id="9808669at2"/>
<name>A0A3N7HJI4_9BURK</name>
<dbReference type="EMBL" id="QUSW01000008">
    <property type="protein sequence ID" value="RQP22224.1"/>
    <property type="molecule type" value="Genomic_DNA"/>
</dbReference>
<comment type="similarity">
    <text evidence="2 13">Belongs to the thiolase-like superfamily. Beta-ketoacyl-ACP synthases family.</text>
</comment>
<dbReference type="Pfam" id="PF00109">
    <property type="entry name" value="ketoacyl-synt"/>
    <property type="match status" value="1"/>
</dbReference>
<keyword evidence="3" id="KW-0536">Nodulation</keyword>
<dbReference type="InterPro" id="IPR014031">
    <property type="entry name" value="Ketoacyl_synth_C"/>
</dbReference>
<keyword evidence="5" id="KW-0997">Cell inner membrane</keyword>
<evidence type="ECO:0000256" key="11">
    <source>
        <dbReference type="ARBA" id="ARBA00039445"/>
    </source>
</evidence>
<evidence type="ECO:0000256" key="6">
    <source>
        <dbReference type="ARBA" id="ARBA00022679"/>
    </source>
</evidence>
<dbReference type="GO" id="GO:0004315">
    <property type="term" value="F:3-oxoacyl-[acyl-carrier-protein] synthase activity"/>
    <property type="evidence" value="ECO:0007669"/>
    <property type="project" value="TreeGrafter"/>
</dbReference>
<keyword evidence="7" id="KW-0812">Transmembrane</keyword>
<comment type="function">
    <text evidence="10">Proposed to synthesize NOD factor fatty acyl chain. Involved in the synthesis of a highly unsaturated fatty acid moiety, which forms part of a lipo-oligosaccharide that is responsible for host specificity.</text>
</comment>
<evidence type="ECO:0000256" key="7">
    <source>
        <dbReference type="ARBA" id="ARBA00022692"/>
    </source>
</evidence>
<dbReference type="InterPro" id="IPR016039">
    <property type="entry name" value="Thiolase-like"/>
</dbReference>
<dbReference type="CDD" id="cd00834">
    <property type="entry name" value="KAS_I_II"/>
    <property type="match status" value="1"/>
</dbReference>
<evidence type="ECO:0000256" key="1">
    <source>
        <dbReference type="ARBA" id="ARBA00004533"/>
    </source>
</evidence>
<gene>
    <name evidence="15" type="ORF">DZC73_24850</name>
</gene>
<evidence type="ECO:0000256" key="9">
    <source>
        <dbReference type="ARBA" id="ARBA00023136"/>
    </source>
</evidence>
<sequence length="405" mass="41312">MRKVAITGIGLSTPLGASMQSFASALLGAESAVHPFETRYSGMVAGARVAEDPAAPCSRHELALADRLSQLAMLAAGRALDDAGLAGGSPLLAGAGLFVGNGSGPSHSVAEAYAALAESGRMPALALLRCMHNAPASHVSIRYGIRGPSHAYAAACASASVAIGEALRSIRHGYTDIALVGGSESPFGDGVLKAWDGLRVLAPVDRDGNTPGCRPFARQRNGIVLGEGAAFFVLEAHEHALARKAHVHGYLAGYGASSDARHFTEPDTAGQVAAMRAALQDSGLAPKDIGYVNAHGTGTKTGDAVEARSITQVFSECEQPLVSSTKAAHGHLLGASGAIELAACMAVLEHGLVPPGLNLDEPDPECDLNHVGGRAKRLDKPCAVLSNSFAFGGSNACLVVSPAEH</sequence>
<evidence type="ECO:0000256" key="3">
    <source>
        <dbReference type="ARBA" id="ARBA00022458"/>
    </source>
</evidence>
<dbReference type="SMART" id="SM00825">
    <property type="entry name" value="PKS_KS"/>
    <property type="match status" value="1"/>
</dbReference>
<dbReference type="RefSeq" id="WP_124543073.1">
    <property type="nucleotide sequence ID" value="NZ_QUSW01000008.1"/>
</dbReference>
<reference evidence="15 16" key="1">
    <citation type="submission" date="2018-08" db="EMBL/GenBank/DDBJ databases">
        <authorList>
            <person name="Khan S.A."/>
            <person name="Jeon C.O."/>
            <person name="Chun B.H."/>
            <person name="Jeong S.E."/>
        </authorList>
    </citation>
    <scope>NUCLEOTIDE SEQUENCE [LARGE SCALE GENOMIC DNA]</scope>
    <source>
        <strain evidence="15 16">S-16</strain>
    </source>
</reference>
<comment type="caution">
    <text evidence="15">The sequence shown here is derived from an EMBL/GenBank/DDBJ whole genome shotgun (WGS) entry which is preliminary data.</text>
</comment>
<dbReference type="Proteomes" id="UP000267464">
    <property type="component" value="Unassembled WGS sequence"/>
</dbReference>
<dbReference type="InterPro" id="IPR000794">
    <property type="entry name" value="Beta-ketoacyl_synthase"/>
</dbReference>